<feature type="region of interest" description="Disordered" evidence="1">
    <location>
        <begin position="1"/>
        <end position="20"/>
    </location>
</feature>
<sequence>MARAELPPGGDSCAGAPARRSRAARTAARRRALESVDAGFSAAKAELQMKEVELREVAAALELIVGDSVTADRVRALLPALSALVRGETPDWLAVLRRNVALHAEAPAVASIASAGPAALRKAQRALGWATGGAAATPRSLGHGRRCVRPPSLSAPLLWPTPSACCWARWGCRMRSPSRR</sequence>
<keyword evidence="3" id="KW-1185">Reference proteome</keyword>
<comment type="caution">
    <text evidence="2">The sequence shown here is derived from an EMBL/GenBank/DDBJ whole genome shotgun (WGS) entry which is preliminary data.</text>
</comment>
<reference evidence="2" key="1">
    <citation type="submission" date="2023-10" db="EMBL/GenBank/DDBJ databases">
        <authorList>
            <person name="Chen Y."/>
            <person name="Shah S."/>
            <person name="Dougan E. K."/>
            <person name="Thang M."/>
            <person name="Chan C."/>
        </authorList>
    </citation>
    <scope>NUCLEOTIDE SEQUENCE [LARGE SCALE GENOMIC DNA]</scope>
</reference>
<organism evidence="2 3">
    <name type="scientific">Prorocentrum cordatum</name>
    <dbReference type="NCBI Taxonomy" id="2364126"/>
    <lineage>
        <taxon>Eukaryota</taxon>
        <taxon>Sar</taxon>
        <taxon>Alveolata</taxon>
        <taxon>Dinophyceae</taxon>
        <taxon>Prorocentrales</taxon>
        <taxon>Prorocentraceae</taxon>
        <taxon>Prorocentrum</taxon>
    </lineage>
</organism>
<gene>
    <name evidence="2" type="ORF">PCOR1329_LOCUS30628</name>
</gene>
<proteinExistence type="predicted"/>
<evidence type="ECO:0000313" key="3">
    <source>
        <dbReference type="Proteomes" id="UP001189429"/>
    </source>
</evidence>
<dbReference type="Proteomes" id="UP001189429">
    <property type="component" value="Unassembled WGS sequence"/>
</dbReference>
<protein>
    <submittedName>
        <fullName evidence="2">Uncharacterized protein</fullName>
    </submittedName>
</protein>
<evidence type="ECO:0000256" key="1">
    <source>
        <dbReference type="SAM" id="MobiDB-lite"/>
    </source>
</evidence>
<dbReference type="EMBL" id="CAUYUJ010011829">
    <property type="protein sequence ID" value="CAK0832675.1"/>
    <property type="molecule type" value="Genomic_DNA"/>
</dbReference>
<evidence type="ECO:0000313" key="2">
    <source>
        <dbReference type="EMBL" id="CAK0832675.1"/>
    </source>
</evidence>
<name>A0ABN9SLL0_9DINO</name>
<accession>A0ABN9SLL0</accession>